<dbReference type="InterPro" id="IPR020084">
    <property type="entry name" value="NUDIX_hydrolase_CS"/>
</dbReference>
<dbReference type="PROSITE" id="PS51462">
    <property type="entry name" value="NUDIX"/>
    <property type="match status" value="1"/>
</dbReference>
<dbReference type="Gene3D" id="3.90.79.10">
    <property type="entry name" value="Nucleoside Triphosphate Pyrophosphohydrolase"/>
    <property type="match status" value="1"/>
</dbReference>
<dbReference type="RefSeq" id="WP_380023847.1">
    <property type="nucleotide sequence ID" value="NZ_JBHSHC010000013.1"/>
</dbReference>
<sequence>MTSGKPTTFQFPGAYGGQVTLSFDPANLQPAGYVLVIPFYQGKLLLTKHRTRGWEVPGGTIEVNELPVLAAIRETFEETGGEIDAIEWIGQYVITEERKTMIKSIYIARVARLHPLPADFETEDVRICDQSPSPDEIRNDATYSPILRDSVYPYVMERIRELDHPYSK</sequence>
<dbReference type="PANTHER" id="PTHR43222:SF2">
    <property type="entry name" value="NUDIX HYDROLASE 23, CHLOROPLASTIC"/>
    <property type="match status" value="1"/>
</dbReference>
<evidence type="ECO:0000259" key="2">
    <source>
        <dbReference type="PROSITE" id="PS51462"/>
    </source>
</evidence>
<accession>A0ABV9PWW5</accession>
<evidence type="ECO:0000313" key="4">
    <source>
        <dbReference type="Proteomes" id="UP001596002"/>
    </source>
</evidence>
<feature type="domain" description="Nudix hydrolase" evidence="2">
    <location>
        <begin position="26"/>
        <end position="153"/>
    </location>
</feature>
<dbReference type="Pfam" id="PF00293">
    <property type="entry name" value="NUDIX"/>
    <property type="match status" value="1"/>
</dbReference>
<reference evidence="4" key="1">
    <citation type="journal article" date="2019" name="Int. J. Syst. Evol. Microbiol.">
        <title>The Global Catalogue of Microorganisms (GCM) 10K type strain sequencing project: providing services to taxonomists for standard genome sequencing and annotation.</title>
        <authorList>
            <consortium name="The Broad Institute Genomics Platform"/>
            <consortium name="The Broad Institute Genome Sequencing Center for Infectious Disease"/>
            <person name="Wu L."/>
            <person name="Ma J."/>
        </authorList>
    </citation>
    <scope>NUCLEOTIDE SEQUENCE [LARGE SCALE GENOMIC DNA]</scope>
    <source>
        <strain evidence="4">WYCCWR 12678</strain>
    </source>
</reference>
<name>A0ABV9PWW5_9BACL</name>
<dbReference type="InterPro" id="IPR015797">
    <property type="entry name" value="NUDIX_hydrolase-like_dom_sf"/>
</dbReference>
<keyword evidence="4" id="KW-1185">Reference proteome</keyword>
<gene>
    <name evidence="3" type="ORF">ACFO8Q_01800</name>
</gene>
<keyword evidence="1" id="KW-0378">Hydrolase</keyword>
<dbReference type="Proteomes" id="UP001596002">
    <property type="component" value="Unassembled WGS sequence"/>
</dbReference>
<dbReference type="PANTHER" id="PTHR43222">
    <property type="entry name" value="NUDIX HYDROLASE 23"/>
    <property type="match status" value="1"/>
</dbReference>
<dbReference type="SUPFAM" id="SSF55811">
    <property type="entry name" value="Nudix"/>
    <property type="match status" value="1"/>
</dbReference>
<proteinExistence type="predicted"/>
<dbReference type="InterPro" id="IPR000086">
    <property type="entry name" value="NUDIX_hydrolase_dom"/>
</dbReference>
<protein>
    <submittedName>
        <fullName evidence="3">NUDIX domain-containing protein</fullName>
    </submittedName>
</protein>
<organism evidence="3 4">
    <name type="scientific">Effusibacillus consociatus</name>
    <dbReference type="NCBI Taxonomy" id="1117041"/>
    <lineage>
        <taxon>Bacteria</taxon>
        <taxon>Bacillati</taxon>
        <taxon>Bacillota</taxon>
        <taxon>Bacilli</taxon>
        <taxon>Bacillales</taxon>
        <taxon>Alicyclobacillaceae</taxon>
        <taxon>Effusibacillus</taxon>
    </lineage>
</organism>
<comment type="caution">
    <text evidence="3">The sequence shown here is derived from an EMBL/GenBank/DDBJ whole genome shotgun (WGS) entry which is preliminary data.</text>
</comment>
<dbReference type="PROSITE" id="PS00893">
    <property type="entry name" value="NUDIX_BOX"/>
    <property type="match status" value="1"/>
</dbReference>
<dbReference type="EMBL" id="JBHSHC010000013">
    <property type="protein sequence ID" value="MFC4766133.1"/>
    <property type="molecule type" value="Genomic_DNA"/>
</dbReference>
<evidence type="ECO:0000313" key="3">
    <source>
        <dbReference type="EMBL" id="MFC4766133.1"/>
    </source>
</evidence>
<evidence type="ECO:0000256" key="1">
    <source>
        <dbReference type="ARBA" id="ARBA00022801"/>
    </source>
</evidence>